<dbReference type="InterPro" id="IPR039445">
    <property type="entry name" value="DauR-like_HTH"/>
</dbReference>
<dbReference type="InterPro" id="IPR013559">
    <property type="entry name" value="YheO"/>
</dbReference>
<dbReference type="RefSeq" id="WP_051905472.1">
    <property type="nucleotide sequence ID" value="NZ_CP011786.1"/>
</dbReference>
<dbReference type="Pfam" id="PF08348">
    <property type="entry name" value="PAS_6"/>
    <property type="match status" value="1"/>
</dbReference>
<dbReference type="EMBL" id="JGYK01000002">
    <property type="protein sequence ID" value="KFI39323.1"/>
    <property type="molecule type" value="Genomic_DNA"/>
</dbReference>
<dbReference type="Proteomes" id="UP000029015">
    <property type="component" value="Unassembled WGS sequence"/>
</dbReference>
<gene>
    <name evidence="3" type="ORF">BACT_0153</name>
</gene>
<evidence type="ECO:0000259" key="1">
    <source>
        <dbReference type="Pfam" id="PF08348"/>
    </source>
</evidence>
<dbReference type="OrthoDB" id="9796595at2"/>
<dbReference type="PANTHER" id="PTHR35568">
    <property type="entry name" value="TRANSCRIPTIONAL REGULATOR DAUR"/>
    <property type="match status" value="1"/>
</dbReference>
<organism evidence="3 4">
    <name type="scientific">Bifidobacterium actinocoloniiforme DSM 22766</name>
    <dbReference type="NCBI Taxonomy" id="1437605"/>
    <lineage>
        <taxon>Bacteria</taxon>
        <taxon>Bacillati</taxon>
        <taxon>Actinomycetota</taxon>
        <taxon>Actinomycetes</taxon>
        <taxon>Bifidobacteriales</taxon>
        <taxon>Bifidobacteriaceae</taxon>
        <taxon>Bifidobacterium</taxon>
    </lineage>
</organism>
<sequence>MEDTIEPPDGAERGQAQVLEDRRFVMTFKPLVEFLGKVYGPMTEVALHDASQPNSSIVAIANGHVSGRGLGAPATDLMLRILGRGEAENRDYLVGYAGHSANSATPLVSSTFFIRRQGRIVGMLCINHDQTALSRLSQAVGEVRQAYFPLSTEMPPAADASTVEAPSSSVPPAVASEFPSSPSRINHASAVGSAAEEENLSLSVEDMAQRVVNEAVSSTGRELSRFSLDERMGVIRELDASGYFLLKGSISSIAGLLDVAESTIYRYLQQSRKR</sequence>
<keyword evidence="4" id="KW-1185">Reference proteome</keyword>
<feature type="domain" description="Transcriptional regulator DauR-like HTH" evidence="2">
    <location>
        <begin position="209"/>
        <end position="268"/>
    </location>
</feature>
<proteinExistence type="predicted"/>
<protein>
    <submittedName>
        <fullName evidence="3">Putative transcriptional regulator</fullName>
    </submittedName>
</protein>
<dbReference type="Pfam" id="PF13309">
    <property type="entry name" value="HTH_22"/>
    <property type="match status" value="1"/>
</dbReference>
<dbReference type="PANTHER" id="PTHR35568:SF1">
    <property type="entry name" value="TRANSCRIPTIONAL REGULATOR DAUR"/>
    <property type="match status" value="1"/>
</dbReference>
<reference evidence="3 4" key="1">
    <citation type="submission" date="2014-03" db="EMBL/GenBank/DDBJ databases">
        <title>Genomics of Bifidobacteria.</title>
        <authorList>
            <person name="Ventura M."/>
            <person name="Milani C."/>
            <person name="Lugli G.A."/>
        </authorList>
    </citation>
    <scope>NUCLEOTIDE SEQUENCE [LARGE SCALE GENOMIC DNA]</scope>
    <source>
        <strain evidence="3 4">DSM 22766</strain>
    </source>
</reference>
<dbReference type="AlphaFoldDB" id="A0A086YYH3"/>
<accession>A0A086YYH3</accession>
<feature type="domain" description="YheO-like" evidence="1">
    <location>
        <begin position="27"/>
        <end position="137"/>
    </location>
</feature>
<dbReference type="STRING" id="1437605.AB656_06600"/>
<dbReference type="eggNOG" id="COG2964">
    <property type="taxonomic scope" value="Bacteria"/>
</dbReference>
<evidence type="ECO:0000259" key="2">
    <source>
        <dbReference type="Pfam" id="PF13309"/>
    </source>
</evidence>
<dbReference type="PATRIC" id="fig|1437605.7.peg.1352"/>
<comment type="caution">
    <text evidence="3">The sequence shown here is derived from an EMBL/GenBank/DDBJ whole genome shotgun (WGS) entry which is preliminary data.</text>
</comment>
<name>A0A086YYH3_9BIFI</name>
<evidence type="ECO:0000313" key="3">
    <source>
        <dbReference type="EMBL" id="KFI39323.1"/>
    </source>
</evidence>
<dbReference type="InterPro" id="IPR039446">
    <property type="entry name" value="DauR-like"/>
</dbReference>
<evidence type="ECO:0000313" key="4">
    <source>
        <dbReference type="Proteomes" id="UP000029015"/>
    </source>
</evidence>
<dbReference type="KEGG" id="bact:AB656_06600"/>